<evidence type="ECO:0000313" key="5">
    <source>
        <dbReference type="RefSeq" id="XP_030374224.1"/>
    </source>
</evidence>
<dbReference type="OrthoDB" id="2333384at2759"/>
<protein>
    <submittedName>
        <fullName evidence="5">Arrestin domain-containing protein 1-like</fullName>
    </submittedName>
</protein>
<dbReference type="Pfam" id="PF02752">
    <property type="entry name" value="Arrestin_C"/>
    <property type="match status" value="1"/>
</dbReference>
<gene>
    <name evidence="5" type="primary">LOC115623820</name>
</gene>
<sequence>MTSTCIFEFDRPEPVFYSGENIYLRATLNLAYTKEVHSIYVSFEGTACVSWERREWLNKLALHDWRTDDDTVHSSDSYVMAFTKLCRKEQLPTGQHIFELCLPLPAKSPNSCIAKYGRVFYELGLVVEYPEHRDDEYKRQVIVMYNYNLNWYPEILAPLKFETVSEFCSWPIKGGAVFTILSLPCGGYVPGQMMNFQLEIDNRSQGHDVNNVVVQFIQTTKYTVSFPKTRRTEDSKVLIEYGPIGEVLRYSKRVINDALFIHNMPPTTRYKTLIDVSYHLVVSIKTGGVQRDSTLSVPIIIGTKPQQNSVEGPKLPILMPTDKLPKLPTLMPNVKSDDDKPPSYEKCKSPPGFVEAVSGAKPGSDCPDDIVPRYPICTNFVILSASTPDNTNTPFLTQKLYPYPPVVASKGPNVNETGTGISGTAIPSIAAELIARKNITE</sequence>
<dbReference type="InterPro" id="IPR014752">
    <property type="entry name" value="Arrestin-like_C"/>
</dbReference>
<evidence type="ECO:0000313" key="4">
    <source>
        <dbReference type="Proteomes" id="UP000504634"/>
    </source>
</evidence>
<name>A0A6J2TDZ8_DROLE</name>
<dbReference type="SMART" id="SM01017">
    <property type="entry name" value="Arrestin_C"/>
    <property type="match status" value="1"/>
</dbReference>
<reference evidence="5" key="1">
    <citation type="submission" date="2025-08" db="UniProtKB">
        <authorList>
            <consortium name="RefSeq"/>
        </authorList>
    </citation>
    <scope>IDENTIFICATION</scope>
    <source>
        <strain evidence="5">11010-0011.00</strain>
        <tissue evidence="5">Whole body</tissue>
    </source>
</reference>
<dbReference type="SUPFAM" id="SSF81296">
    <property type="entry name" value="E set domains"/>
    <property type="match status" value="2"/>
</dbReference>
<feature type="domain" description="Arrestin C-terminal-like" evidence="3">
    <location>
        <begin position="173"/>
        <end position="306"/>
    </location>
</feature>
<dbReference type="Gene3D" id="2.60.40.640">
    <property type="match status" value="2"/>
</dbReference>
<dbReference type="InterPro" id="IPR014756">
    <property type="entry name" value="Ig_E-set"/>
</dbReference>
<organism evidence="4 5">
    <name type="scientific">Drosophila lebanonensis</name>
    <name type="common">Fruit fly</name>
    <name type="synonym">Scaptodrosophila lebanonensis</name>
    <dbReference type="NCBI Taxonomy" id="7225"/>
    <lineage>
        <taxon>Eukaryota</taxon>
        <taxon>Metazoa</taxon>
        <taxon>Ecdysozoa</taxon>
        <taxon>Arthropoda</taxon>
        <taxon>Hexapoda</taxon>
        <taxon>Insecta</taxon>
        <taxon>Pterygota</taxon>
        <taxon>Neoptera</taxon>
        <taxon>Endopterygota</taxon>
        <taxon>Diptera</taxon>
        <taxon>Brachycera</taxon>
        <taxon>Muscomorpha</taxon>
        <taxon>Ephydroidea</taxon>
        <taxon>Drosophilidae</taxon>
        <taxon>Scaptodrosophila</taxon>
    </lineage>
</organism>
<dbReference type="InterPro" id="IPR050357">
    <property type="entry name" value="Arrestin_domain-protein"/>
</dbReference>
<proteinExistence type="inferred from homology"/>
<dbReference type="PANTHER" id="PTHR11188:SF167">
    <property type="entry name" value="ARRESTIN C-TERMINAL-LIKE DOMAIN-CONTAINING PROTEIN-RELATED"/>
    <property type="match status" value="1"/>
</dbReference>
<dbReference type="InterPro" id="IPR011021">
    <property type="entry name" value="Arrestin-like_N"/>
</dbReference>
<dbReference type="GO" id="GO:0005737">
    <property type="term" value="C:cytoplasm"/>
    <property type="evidence" value="ECO:0007669"/>
    <property type="project" value="TreeGrafter"/>
</dbReference>
<dbReference type="GeneID" id="115623820"/>
<dbReference type="PANTHER" id="PTHR11188">
    <property type="entry name" value="ARRESTIN DOMAIN CONTAINING PROTEIN"/>
    <property type="match status" value="1"/>
</dbReference>
<dbReference type="RefSeq" id="XP_030374224.1">
    <property type="nucleotide sequence ID" value="XM_030518364.1"/>
</dbReference>
<dbReference type="InterPro" id="IPR011022">
    <property type="entry name" value="Arrestin_C-like"/>
</dbReference>
<evidence type="ECO:0000256" key="1">
    <source>
        <dbReference type="ARBA" id="ARBA00005298"/>
    </source>
</evidence>
<dbReference type="AlphaFoldDB" id="A0A6J2TDZ8"/>
<evidence type="ECO:0000259" key="3">
    <source>
        <dbReference type="SMART" id="SM01017"/>
    </source>
</evidence>
<dbReference type="Proteomes" id="UP000504634">
    <property type="component" value="Unplaced"/>
</dbReference>
<keyword evidence="2" id="KW-0716">Sensory transduction</keyword>
<evidence type="ECO:0000256" key="2">
    <source>
        <dbReference type="ARBA" id="ARBA00022606"/>
    </source>
</evidence>
<dbReference type="Pfam" id="PF00339">
    <property type="entry name" value="Arrestin_N"/>
    <property type="match status" value="1"/>
</dbReference>
<comment type="similarity">
    <text evidence="1">Belongs to the arrestin family.</text>
</comment>
<keyword evidence="4" id="KW-1185">Reference proteome</keyword>
<dbReference type="GO" id="GO:0015031">
    <property type="term" value="P:protein transport"/>
    <property type="evidence" value="ECO:0007669"/>
    <property type="project" value="TreeGrafter"/>
</dbReference>
<accession>A0A6J2TDZ8</accession>